<dbReference type="GO" id="GO:0031965">
    <property type="term" value="C:nuclear membrane"/>
    <property type="evidence" value="ECO:0007669"/>
    <property type="project" value="UniProtKB-UniRule"/>
</dbReference>
<protein>
    <recommendedName>
        <fullName evidence="9">Nuclear pore complex protein Nup85</fullName>
    </recommendedName>
</protein>
<dbReference type="Proteomes" id="UP000054498">
    <property type="component" value="Unassembled WGS sequence"/>
</dbReference>
<dbReference type="GO" id="GO:0045893">
    <property type="term" value="P:positive regulation of DNA-templated transcription"/>
    <property type="evidence" value="ECO:0007669"/>
    <property type="project" value="TreeGrafter"/>
</dbReference>
<evidence type="ECO:0000256" key="9">
    <source>
        <dbReference type="RuleBase" id="RU365073"/>
    </source>
</evidence>
<dbReference type="PANTHER" id="PTHR13373:SF21">
    <property type="entry name" value="NUCLEAR PORE COMPLEX PROTEIN NUP85"/>
    <property type="match status" value="1"/>
</dbReference>
<dbReference type="GO" id="GO:0017056">
    <property type="term" value="F:structural constituent of nuclear pore"/>
    <property type="evidence" value="ECO:0007669"/>
    <property type="project" value="TreeGrafter"/>
</dbReference>
<evidence type="ECO:0000256" key="8">
    <source>
        <dbReference type="ARBA" id="ARBA00023242"/>
    </source>
</evidence>
<keyword evidence="3 9" id="KW-0813">Transport</keyword>
<dbReference type="AlphaFoldDB" id="A0A0D2NGR2"/>
<dbReference type="OrthoDB" id="17644at2759"/>
<comment type="function">
    <text evidence="9">Functions as a component of the nuclear pore complex (NPC).</text>
</comment>
<gene>
    <name evidence="10" type="ORF">MNEG_3764</name>
</gene>
<keyword evidence="6 9" id="KW-0811">Translocation</keyword>
<evidence type="ECO:0000256" key="1">
    <source>
        <dbReference type="ARBA" id="ARBA00004567"/>
    </source>
</evidence>
<evidence type="ECO:0000256" key="4">
    <source>
        <dbReference type="ARBA" id="ARBA00022816"/>
    </source>
</evidence>
<proteinExistence type="inferred from homology"/>
<name>A0A0D2NGR2_9CHLO</name>
<dbReference type="PANTHER" id="PTHR13373">
    <property type="entry name" value="FROUNT PROTEIN-RELATED"/>
    <property type="match status" value="1"/>
</dbReference>
<dbReference type="InterPro" id="IPR011502">
    <property type="entry name" value="Nucleoporin_Nup85"/>
</dbReference>
<reference evidence="10 11" key="1">
    <citation type="journal article" date="2013" name="BMC Genomics">
        <title>Reconstruction of the lipid metabolism for the microalga Monoraphidium neglectum from its genome sequence reveals characteristics suitable for biofuel production.</title>
        <authorList>
            <person name="Bogen C."/>
            <person name="Al-Dilaimi A."/>
            <person name="Albersmeier A."/>
            <person name="Wichmann J."/>
            <person name="Grundmann M."/>
            <person name="Rupp O."/>
            <person name="Lauersen K.J."/>
            <person name="Blifernez-Klassen O."/>
            <person name="Kalinowski J."/>
            <person name="Goesmann A."/>
            <person name="Mussgnug J.H."/>
            <person name="Kruse O."/>
        </authorList>
    </citation>
    <scope>NUCLEOTIDE SEQUENCE [LARGE SCALE GENOMIC DNA]</scope>
    <source>
        <strain evidence="10 11">SAG 48.87</strain>
    </source>
</reference>
<sequence length="391" mass="41829">MLQLFARWLRLHGSLLVGPASPTLTERAEALRAAPRLETEPLYWPMLRRLLAVGQLEVVGELLLAHPAYADSDAGGLQRDLLDRVFHLLRTAPRLRRPAAAAAARPSPLDGPSDLELLGLPTDDALASRSARGLRALLLILNSDERALRDAAANWAELLTALLFWRYIDANPQLHLEQLLGSAADQVAAAVAGGAAEAEDQNEGFLEFLRELLLLASQLEVQGVVRLTTNSPYCGLWFVAHAYDVLRGYPRAEALFSRTLPHVGCDQAEMYTLTYVETLPASDGTWQVAAEYLAWCPVYGADATDALLARLPLSVDDEAAALKALALCDRHGLSAAARALCGRLAARAAEAGLPGAALRWALRGGDGARGAALVAPVLAKLRARGAGGGWL</sequence>
<keyword evidence="9" id="KW-0472">Membrane</keyword>
<dbReference type="Pfam" id="PF07575">
    <property type="entry name" value="Nucleopor_Nup85"/>
    <property type="match status" value="1"/>
</dbReference>
<evidence type="ECO:0000256" key="6">
    <source>
        <dbReference type="ARBA" id="ARBA00023010"/>
    </source>
</evidence>
<comment type="subcellular location">
    <subcellularLocation>
        <location evidence="1 9">Nucleus</location>
        <location evidence="1 9">Nuclear pore complex</location>
    </subcellularLocation>
</comment>
<dbReference type="STRING" id="145388.A0A0D2NGR2"/>
<dbReference type="GO" id="GO:0006406">
    <property type="term" value="P:mRNA export from nucleus"/>
    <property type="evidence" value="ECO:0007669"/>
    <property type="project" value="TreeGrafter"/>
</dbReference>
<dbReference type="RefSeq" id="XP_013903215.1">
    <property type="nucleotide sequence ID" value="XM_014047761.1"/>
</dbReference>
<dbReference type="EMBL" id="KK100708">
    <property type="protein sequence ID" value="KIZ04196.1"/>
    <property type="molecule type" value="Genomic_DNA"/>
</dbReference>
<comment type="subunit">
    <text evidence="9">Component of the nuclear pore complex (NPC).</text>
</comment>
<keyword evidence="7 9" id="KW-0906">Nuclear pore complex</keyword>
<dbReference type="GO" id="GO:0006606">
    <property type="term" value="P:protein import into nucleus"/>
    <property type="evidence" value="ECO:0007669"/>
    <property type="project" value="TreeGrafter"/>
</dbReference>
<organism evidence="10 11">
    <name type="scientific">Monoraphidium neglectum</name>
    <dbReference type="NCBI Taxonomy" id="145388"/>
    <lineage>
        <taxon>Eukaryota</taxon>
        <taxon>Viridiplantae</taxon>
        <taxon>Chlorophyta</taxon>
        <taxon>core chlorophytes</taxon>
        <taxon>Chlorophyceae</taxon>
        <taxon>CS clade</taxon>
        <taxon>Sphaeropleales</taxon>
        <taxon>Selenastraceae</taxon>
        <taxon>Monoraphidium</taxon>
    </lineage>
</organism>
<evidence type="ECO:0000256" key="2">
    <source>
        <dbReference type="ARBA" id="ARBA00005573"/>
    </source>
</evidence>
<accession>A0A0D2NGR2</accession>
<keyword evidence="4 9" id="KW-0509">mRNA transport</keyword>
<keyword evidence="11" id="KW-1185">Reference proteome</keyword>
<dbReference type="GeneID" id="25736642"/>
<keyword evidence="5 9" id="KW-0653">Protein transport</keyword>
<dbReference type="GO" id="GO:0031080">
    <property type="term" value="C:nuclear pore outer ring"/>
    <property type="evidence" value="ECO:0007669"/>
    <property type="project" value="TreeGrafter"/>
</dbReference>
<evidence type="ECO:0000256" key="7">
    <source>
        <dbReference type="ARBA" id="ARBA00023132"/>
    </source>
</evidence>
<evidence type="ECO:0000313" key="10">
    <source>
        <dbReference type="EMBL" id="KIZ04196.1"/>
    </source>
</evidence>
<keyword evidence="8 9" id="KW-0539">Nucleus</keyword>
<comment type="similarity">
    <text evidence="2 9">Belongs to the nucleoporin Nup85 family.</text>
</comment>
<evidence type="ECO:0000256" key="3">
    <source>
        <dbReference type="ARBA" id="ARBA00022448"/>
    </source>
</evidence>
<dbReference type="KEGG" id="mng:MNEG_3764"/>
<evidence type="ECO:0000313" key="11">
    <source>
        <dbReference type="Proteomes" id="UP000054498"/>
    </source>
</evidence>
<evidence type="ECO:0000256" key="5">
    <source>
        <dbReference type="ARBA" id="ARBA00022927"/>
    </source>
</evidence>